<dbReference type="GO" id="GO:0005655">
    <property type="term" value="C:nucleolar ribonuclease P complex"/>
    <property type="evidence" value="ECO:0007669"/>
    <property type="project" value="TreeGrafter"/>
</dbReference>
<keyword evidence="3" id="KW-1185">Reference proteome</keyword>
<accession>A0A8J5QNX4</accession>
<protein>
    <submittedName>
        <fullName evidence="2">POP3</fullName>
    </submittedName>
</protein>
<dbReference type="InterPro" id="IPR013241">
    <property type="entry name" value="RNase_P_Pop3"/>
</dbReference>
<dbReference type="PANTHER" id="PTHR28272">
    <property type="entry name" value="RIBONUCLEASES P/MRP PROTEIN SUBUNIT POP3"/>
    <property type="match status" value="1"/>
</dbReference>
<feature type="compositionally biased region" description="Low complexity" evidence="1">
    <location>
        <begin position="262"/>
        <end position="275"/>
    </location>
</feature>
<evidence type="ECO:0000256" key="1">
    <source>
        <dbReference type="SAM" id="MobiDB-lite"/>
    </source>
</evidence>
<evidence type="ECO:0000313" key="3">
    <source>
        <dbReference type="Proteomes" id="UP000694255"/>
    </source>
</evidence>
<proteinExistence type="predicted"/>
<gene>
    <name evidence="2" type="ORF">J8A68_002604</name>
</gene>
<dbReference type="RefSeq" id="XP_049264087.1">
    <property type="nucleotide sequence ID" value="XM_049406372.1"/>
</dbReference>
<reference evidence="2 3" key="1">
    <citation type="journal article" date="2021" name="DNA Res.">
        <title>Genome analysis of Candida subhashii reveals its hybrid nature and dual mitochondrial genome conformations.</title>
        <authorList>
            <person name="Mixao V."/>
            <person name="Hegedusova E."/>
            <person name="Saus E."/>
            <person name="Pryszcz L.P."/>
            <person name="Cillingova A."/>
            <person name="Nosek J."/>
            <person name="Gabaldon T."/>
        </authorList>
    </citation>
    <scope>NUCLEOTIDE SEQUENCE [LARGE SCALE GENOMIC DNA]</scope>
    <source>
        <strain evidence="2 3">CBS 10753</strain>
    </source>
</reference>
<dbReference type="GO" id="GO:0005829">
    <property type="term" value="C:cytosol"/>
    <property type="evidence" value="ECO:0007669"/>
    <property type="project" value="TreeGrafter"/>
</dbReference>
<dbReference type="GO" id="GO:0000172">
    <property type="term" value="C:ribonuclease MRP complex"/>
    <property type="evidence" value="ECO:0007669"/>
    <property type="project" value="TreeGrafter"/>
</dbReference>
<feature type="region of interest" description="Disordered" evidence="1">
    <location>
        <begin position="232"/>
        <end position="275"/>
    </location>
</feature>
<dbReference type="GO" id="GO:0004526">
    <property type="term" value="F:ribonuclease P activity"/>
    <property type="evidence" value="ECO:0007669"/>
    <property type="project" value="TreeGrafter"/>
</dbReference>
<comment type="caution">
    <text evidence="2">The sequence shown here is derived from an EMBL/GenBank/DDBJ whole genome shotgun (WGS) entry which is preliminary data.</text>
</comment>
<dbReference type="Proteomes" id="UP000694255">
    <property type="component" value="Unassembled WGS sequence"/>
</dbReference>
<dbReference type="OrthoDB" id="20109at2759"/>
<dbReference type="EMBL" id="JAGSYN010000115">
    <property type="protein sequence ID" value="KAG7663855.1"/>
    <property type="molecule type" value="Genomic_DNA"/>
</dbReference>
<name>A0A8J5QNX4_9ASCO</name>
<organism evidence="2 3">
    <name type="scientific">[Candida] subhashii</name>
    <dbReference type="NCBI Taxonomy" id="561895"/>
    <lineage>
        <taxon>Eukaryota</taxon>
        <taxon>Fungi</taxon>
        <taxon>Dikarya</taxon>
        <taxon>Ascomycota</taxon>
        <taxon>Saccharomycotina</taxon>
        <taxon>Pichiomycetes</taxon>
        <taxon>Debaryomycetaceae</taxon>
        <taxon>Spathaspora</taxon>
    </lineage>
</organism>
<dbReference type="PANTHER" id="PTHR28272:SF1">
    <property type="entry name" value="RIBONUCLEASES P_MRP PROTEIN SUBUNIT POP3"/>
    <property type="match status" value="1"/>
</dbReference>
<dbReference type="GO" id="GO:0008033">
    <property type="term" value="P:tRNA processing"/>
    <property type="evidence" value="ECO:0007669"/>
    <property type="project" value="InterPro"/>
</dbReference>
<dbReference type="AlphaFoldDB" id="A0A8J5QNX4"/>
<dbReference type="GO" id="GO:0034965">
    <property type="term" value="P:intronic box C/D snoRNA processing"/>
    <property type="evidence" value="ECO:0007669"/>
    <property type="project" value="TreeGrafter"/>
</dbReference>
<evidence type="ECO:0000313" key="2">
    <source>
        <dbReference type="EMBL" id="KAG7663855.1"/>
    </source>
</evidence>
<dbReference type="GO" id="GO:0000171">
    <property type="term" value="F:ribonuclease MRP activity"/>
    <property type="evidence" value="ECO:0007669"/>
    <property type="project" value="TreeGrafter"/>
</dbReference>
<sequence length="275" mass="31105">MATGSNKGNKKAPKASSLKEIEKKKKIIFKPILDNPYTQSNLWPFIEPSIGSNILQLLEVLLSPIGKYNSLDKDNKSKINPPDIINEVKYGFNSIVEQLELQAKHFRGILINKNIEQKKVIKYLFVCKYDITPTLLTSMFPVLSYTSSKDGQNRVKLIQLPRGSMEKLSLALNVSNTGIIGITECELREAKPLFDLININVKDVEVPWLQGLFDPEANPQFAAPALRHISISAPVGPQRKTQKQKQKIAKDSKQPKEMTSDQQLQQQQQQQQQQQ</sequence>
<feature type="compositionally biased region" description="Basic and acidic residues" evidence="1">
    <location>
        <begin position="248"/>
        <end position="259"/>
    </location>
</feature>
<dbReference type="GO" id="GO:0006364">
    <property type="term" value="P:rRNA processing"/>
    <property type="evidence" value="ECO:0007669"/>
    <property type="project" value="InterPro"/>
</dbReference>
<dbReference type="GeneID" id="73469405"/>
<dbReference type="Pfam" id="PF08228">
    <property type="entry name" value="RNase_P_pop3"/>
    <property type="match status" value="1"/>
</dbReference>